<keyword evidence="8" id="KW-0812">Transmembrane</keyword>
<evidence type="ECO:0000313" key="11">
    <source>
        <dbReference type="Proteomes" id="UP000076532"/>
    </source>
</evidence>
<evidence type="ECO:0000256" key="7">
    <source>
        <dbReference type="ARBA" id="ARBA00025795"/>
    </source>
</evidence>
<reference evidence="10 11" key="1">
    <citation type="journal article" date="2016" name="Mol. Biol. Evol.">
        <title>Comparative Genomics of Early-Diverging Mushroom-Forming Fungi Provides Insights into the Origins of Lignocellulose Decay Capabilities.</title>
        <authorList>
            <person name="Nagy L.G."/>
            <person name="Riley R."/>
            <person name="Tritt A."/>
            <person name="Adam C."/>
            <person name="Daum C."/>
            <person name="Floudas D."/>
            <person name="Sun H."/>
            <person name="Yadav J.S."/>
            <person name="Pangilinan J."/>
            <person name="Larsson K.H."/>
            <person name="Matsuura K."/>
            <person name="Barry K."/>
            <person name="Labutti K."/>
            <person name="Kuo R."/>
            <person name="Ohm R.A."/>
            <person name="Bhattacharya S.S."/>
            <person name="Shirouzu T."/>
            <person name="Yoshinaga Y."/>
            <person name="Martin F.M."/>
            <person name="Grigoriev I.V."/>
            <person name="Hibbett D.S."/>
        </authorList>
    </citation>
    <scope>NUCLEOTIDE SEQUENCE [LARGE SCALE GENOMIC DNA]</scope>
    <source>
        <strain evidence="10 11">CBS 109695</strain>
    </source>
</reference>
<keyword evidence="4" id="KW-0479">Metal-binding</keyword>
<comment type="similarity">
    <text evidence="7">Belongs to the chloroperoxidase family.</text>
</comment>
<evidence type="ECO:0000256" key="5">
    <source>
        <dbReference type="ARBA" id="ARBA00023002"/>
    </source>
</evidence>
<evidence type="ECO:0000313" key="10">
    <source>
        <dbReference type="EMBL" id="KZP14624.1"/>
    </source>
</evidence>
<keyword evidence="8" id="KW-1133">Transmembrane helix</keyword>
<dbReference type="OrthoDB" id="407298at2759"/>
<dbReference type="PANTHER" id="PTHR33577">
    <property type="entry name" value="STERIGMATOCYSTIN BIOSYNTHESIS PEROXIDASE STCC-RELATED"/>
    <property type="match status" value="1"/>
</dbReference>
<dbReference type="AlphaFoldDB" id="A0A166DEI4"/>
<keyword evidence="8" id="KW-0472">Membrane</keyword>
<feature type="transmembrane region" description="Helical" evidence="8">
    <location>
        <begin position="84"/>
        <end position="102"/>
    </location>
</feature>
<feature type="domain" description="Heme haloperoxidase family profile" evidence="9">
    <location>
        <begin position="324"/>
        <end position="579"/>
    </location>
</feature>
<dbReference type="GO" id="GO:0046872">
    <property type="term" value="F:metal ion binding"/>
    <property type="evidence" value="ECO:0007669"/>
    <property type="project" value="UniProtKB-KW"/>
</dbReference>
<dbReference type="InterPro" id="IPR000028">
    <property type="entry name" value="Chloroperoxidase"/>
</dbReference>
<dbReference type="EMBL" id="KV417615">
    <property type="protein sequence ID" value="KZP14624.1"/>
    <property type="molecule type" value="Genomic_DNA"/>
</dbReference>
<sequence>MVSHEYSPEEARNTANACIALITVFVLNWICNLDEDVKAIALTGLNIPIAVYHVSRTTSLTYCIWIFLVSAGLVGADIFRTSIVMWGILWVATTSTSLLFFFRMRAVCSGSRPVMMVFAFVWVLLIFTPIAGIFGLVQNCGGPICQHFNHLGLSFDISMLLHDTLVFLCISHKIYGNSFSAAPRSLFGKVKRFFIGQGLQAVSKALLLSGQLYYGVTIGALVVAVSAQYIGYQYSDAIGAFYIALSTSFPTSPHLSFGKMQYLIPLLALGATTANAYADIAKFVEAQRLASRASIVPFPPIGGIPRLNGTVPFDASAQLVSVSGNHAWIAPGPTDQRGPCPGLNAAANHNYLPRDGIATFPTVQTGLFEAYGLDQSATEVLQQTTTFFDGDPVTQSWSIGGYSPKTAALGGALDFLGQESGICGYGHLKSEGDASITRGDFTSPGNMNSNCASYPVFFQQLLDLACETNGCNINMATLAAHQNNRKLYSIANNPTYFSPAFAGVAFTPAAHHFVYALMANHSAEYPQGILTPETLMSFFSYTYESDGKTLSYTYGHERIPDNWYKRALTDSWTLADILAAVAQQCLAYPNTCEVGGNTGTVNSFAGIDVGDLSGGVFNASVFTDPAQLGCFLAQNIQAEAPSFLSNVLQGPLLPQVLGLVTSSLVPTLAKGFGECNGINVKGGNMGNTSAVKTLGDYSAKYPGAAVVYDGARATSPNP</sequence>
<feature type="transmembrane region" description="Helical" evidence="8">
    <location>
        <begin position="114"/>
        <end position="137"/>
    </location>
</feature>
<gene>
    <name evidence="10" type="ORF">FIBSPDRAFT_1048717</name>
</gene>
<keyword evidence="2" id="KW-0575">Peroxidase</keyword>
<dbReference type="SUPFAM" id="SSF47571">
    <property type="entry name" value="Cloroperoxidase"/>
    <property type="match status" value="1"/>
</dbReference>
<dbReference type="Pfam" id="PF01328">
    <property type="entry name" value="Peroxidase_2"/>
    <property type="match status" value="1"/>
</dbReference>
<organism evidence="10 11">
    <name type="scientific">Athelia psychrophila</name>
    <dbReference type="NCBI Taxonomy" id="1759441"/>
    <lineage>
        <taxon>Eukaryota</taxon>
        <taxon>Fungi</taxon>
        <taxon>Dikarya</taxon>
        <taxon>Basidiomycota</taxon>
        <taxon>Agaricomycotina</taxon>
        <taxon>Agaricomycetes</taxon>
        <taxon>Agaricomycetidae</taxon>
        <taxon>Atheliales</taxon>
        <taxon>Atheliaceae</taxon>
        <taxon>Athelia</taxon>
    </lineage>
</organism>
<proteinExistence type="inferred from homology"/>
<accession>A0A166DEI4</accession>
<dbReference type="Gene3D" id="1.10.489.10">
    <property type="entry name" value="Chloroperoxidase-like"/>
    <property type="match status" value="1"/>
</dbReference>
<evidence type="ECO:0000256" key="3">
    <source>
        <dbReference type="ARBA" id="ARBA00022617"/>
    </source>
</evidence>
<comment type="cofactor">
    <cofactor evidence="1">
        <name>heme b</name>
        <dbReference type="ChEBI" id="CHEBI:60344"/>
    </cofactor>
</comment>
<evidence type="ECO:0000256" key="6">
    <source>
        <dbReference type="ARBA" id="ARBA00023004"/>
    </source>
</evidence>
<keyword evidence="11" id="KW-1185">Reference proteome</keyword>
<protein>
    <recommendedName>
        <fullName evidence="9">Heme haloperoxidase family profile domain-containing protein</fullName>
    </recommendedName>
</protein>
<dbReference type="GO" id="GO:0004601">
    <property type="term" value="F:peroxidase activity"/>
    <property type="evidence" value="ECO:0007669"/>
    <property type="project" value="UniProtKB-KW"/>
</dbReference>
<name>A0A166DEI4_9AGAM</name>
<dbReference type="PROSITE" id="PS51405">
    <property type="entry name" value="HEME_HALOPEROXIDASE"/>
    <property type="match status" value="1"/>
</dbReference>
<evidence type="ECO:0000259" key="9">
    <source>
        <dbReference type="PROSITE" id="PS51405"/>
    </source>
</evidence>
<evidence type="ECO:0000256" key="8">
    <source>
        <dbReference type="SAM" id="Phobius"/>
    </source>
</evidence>
<evidence type="ECO:0000256" key="1">
    <source>
        <dbReference type="ARBA" id="ARBA00001970"/>
    </source>
</evidence>
<keyword evidence="5" id="KW-0560">Oxidoreductase</keyword>
<keyword evidence="3" id="KW-0349">Heme</keyword>
<keyword evidence="6" id="KW-0408">Iron</keyword>
<evidence type="ECO:0000256" key="4">
    <source>
        <dbReference type="ARBA" id="ARBA00022723"/>
    </source>
</evidence>
<dbReference type="InterPro" id="IPR036851">
    <property type="entry name" value="Chloroperoxidase-like_sf"/>
</dbReference>
<evidence type="ECO:0000256" key="2">
    <source>
        <dbReference type="ARBA" id="ARBA00022559"/>
    </source>
</evidence>
<dbReference type="Proteomes" id="UP000076532">
    <property type="component" value="Unassembled WGS sequence"/>
</dbReference>
<dbReference type="PANTHER" id="PTHR33577:SF1">
    <property type="entry name" value="HEME HALOPEROXIDASE FAMILY PROFILE DOMAIN-CONTAINING PROTEIN"/>
    <property type="match status" value="1"/>
</dbReference>